<comment type="caution">
    <text evidence="2">The sequence shown here is derived from an EMBL/GenBank/DDBJ whole genome shotgun (WGS) entry which is preliminary data.</text>
</comment>
<evidence type="ECO:0000313" key="3">
    <source>
        <dbReference type="Proteomes" id="UP000824139"/>
    </source>
</evidence>
<dbReference type="NCBIfam" id="TIGR02532">
    <property type="entry name" value="IV_pilin_GFxxxE"/>
    <property type="match status" value="1"/>
</dbReference>
<dbReference type="PRINTS" id="PR00813">
    <property type="entry name" value="BCTERIALGSPG"/>
</dbReference>
<accession>A0A9D1FUV6</accession>
<dbReference type="Proteomes" id="UP000824139">
    <property type="component" value="Unassembled WGS sequence"/>
</dbReference>
<dbReference type="EMBL" id="DVJO01000047">
    <property type="protein sequence ID" value="HIS82380.1"/>
    <property type="molecule type" value="Genomic_DNA"/>
</dbReference>
<protein>
    <submittedName>
        <fullName evidence="2">Type II secretion system protein</fullName>
    </submittedName>
</protein>
<dbReference type="GO" id="GO:0015628">
    <property type="term" value="P:protein secretion by the type II secretion system"/>
    <property type="evidence" value="ECO:0007669"/>
    <property type="project" value="InterPro"/>
</dbReference>
<dbReference type="Pfam" id="PF07963">
    <property type="entry name" value="N_methyl"/>
    <property type="match status" value="1"/>
</dbReference>
<reference evidence="2" key="1">
    <citation type="submission" date="2020-10" db="EMBL/GenBank/DDBJ databases">
        <authorList>
            <person name="Gilroy R."/>
        </authorList>
    </citation>
    <scope>NUCLEOTIDE SEQUENCE</scope>
    <source>
        <strain evidence="2">CHK152-2994</strain>
    </source>
</reference>
<dbReference type="SUPFAM" id="SSF54523">
    <property type="entry name" value="Pili subunits"/>
    <property type="match status" value="1"/>
</dbReference>
<reference evidence="2" key="2">
    <citation type="journal article" date="2021" name="PeerJ">
        <title>Extensive microbial diversity within the chicken gut microbiome revealed by metagenomics and culture.</title>
        <authorList>
            <person name="Gilroy R."/>
            <person name="Ravi A."/>
            <person name="Getino M."/>
            <person name="Pursley I."/>
            <person name="Horton D.L."/>
            <person name="Alikhan N.F."/>
            <person name="Baker D."/>
            <person name="Gharbi K."/>
            <person name="Hall N."/>
            <person name="Watson M."/>
            <person name="Adriaenssens E.M."/>
            <person name="Foster-Nyarko E."/>
            <person name="Jarju S."/>
            <person name="Secka A."/>
            <person name="Antonio M."/>
            <person name="Oren A."/>
            <person name="Chaudhuri R.R."/>
            <person name="La Ragione R."/>
            <person name="Hildebrand F."/>
            <person name="Pallen M.J."/>
        </authorList>
    </citation>
    <scope>NUCLEOTIDE SEQUENCE</scope>
    <source>
        <strain evidence="2">CHK152-2994</strain>
    </source>
</reference>
<dbReference type="Gene3D" id="3.30.700.10">
    <property type="entry name" value="Glycoprotein, Type 4 Pilin"/>
    <property type="match status" value="1"/>
</dbReference>
<dbReference type="GO" id="GO:0015627">
    <property type="term" value="C:type II protein secretion system complex"/>
    <property type="evidence" value="ECO:0007669"/>
    <property type="project" value="InterPro"/>
</dbReference>
<dbReference type="InterPro" id="IPR045584">
    <property type="entry name" value="Pilin-like"/>
</dbReference>
<gene>
    <name evidence="2" type="ORF">IAD41_02075</name>
</gene>
<dbReference type="InterPro" id="IPR000983">
    <property type="entry name" value="Bac_GSPG_pilin"/>
</dbReference>
<sequence length="225" mass="25105">MKKAFTLSEVLITLGVIGIVAAMTLPAVINNSRNKQIEAGLKRSYSVLGQALNMYQAETGERVLPEKEIILNDILKKYLNVIDDCGNFRNPEGMAGHSKCLKFGSANTVYRTYSGELITSTGYFDDGQFVLNDGSLVLVENPVHLNRMYISVDVNGLNKNPNRFGHDLFMFQIDKKGMLIPMGVKGSDYQDETKYCSVLSNEQYNGAACTYRALTDKDYFKNLPK</sequence>
<evidence type="ECO:0000313" key="2">
    <source>
        <dbReference type="EMBL" id="HIS82380.1"/>
    </source>
</evidence>
<proteinExistence type="predicted"/>
<keyword evidence="1" id="KW-0488">Methylation</keyword>
<evidence type="ECO:0000256" key="1">
    <source>
        <dbReference type="ARBA" id="ARBA00022481"/>
    </source>
</evidence>
<organism evidence="2 3">
    <name type="scientific">Candidatus Scatenecus faecavium</name>
    <dbReference type="NCBI Taxonomy" id="2840915"/>
    <lineage>
        <taxon>Bacteria</taxon>
        <taxon>Candidatus Scatenecus</taxon>
    </lineage>
</organism>
<dbReference type="AlphaFoldDB" id="A0A9D1FUV6"/>
<dbReference type="InterPro" id="IPR012902">
    <property type="entry name" value="N_methyl_site"/>
</dbReference>
<name>A0A9D1FUV6_9BACT</name>